<name>A0A1P8ULM0_9GAMM</name>
<dbReference type="OrthoDB" id="9790745at2"/>
<sequence length="116" mass="13253">MRLKRAYVAPADEDGQRILVDRLWPRGLSKDAARIDLWLKDVAPSSGLRKWFGHDPDKWPEFSQRYRAELKDNPALPALLEIAQHADITLVYAAKDERHNQAVVLKDLLEQAIAQA</sequence>
<protein>
    <recommendedName>
        <fullName evidence="3">MarR family transcriptional regulator</fullName>
    </recommendedName>
</protein>
<organism evidence="1 2">
    <name type="scientific">Acidihalobacter ferrooxydans</name>
    <dbReference type="NCBI Taxonomy" id="1765967"/>
    <lineage>
        <taxon>Bacteria</taxon>
        <taxon>Pseudomonadati</taxon>
        <taxon>Pseudomonadota</taxon>
        <taxon>Gammaproteobacteria</taxon>
        <taxon>Chromatiales</taxon>
        <taxon>Ectothiorhodospiraceae</taxon>
        <taxon>Acidihalobacter</taxon>
    </lineage>
</organism>
<dbReference type="PANTHER" id="PTHR36849:SF1">
    <property type="entry name" value="CYTOPLASMIC PROTEIN"/>
    <property type="match status" value="1"/>
</dbReference>
<dbReference type="InterPro" id="IPR052552">
    <property type="entry name" value="YeaO-like"/>
</dbReference>
<accession>A0A1P8ULM0</accession>
<evidence type="ECO:0000313" key="2">
    <source>
        <dbReference type="Proteomes" id="UP000243807"/>
    </source>
</evidence>
<dbReference type="Pfam" id="PF22752">
    <property type="entry name" value="DUF488-N3i"/>
    <property type="match status" value="1"/>
</dbReference>
<dbReference type="Proteomes" id="UP000243807">
    <property type="component" value="Chromosome"/>
</dbReference>
<dbReference type="PANTHER" id="PTHR36849">
    <property type="entry name" value="CYTOPLASMIC PROTEIN-RELATED"/>
    <property type="match status" value="1"/>
</dbReference>
<dbReference type="STRING" id="1765967.BW247_13580"/>
<dbReference type="KEGG" id="afy:BW247_13580"/>
<gene>
    <name evidence="1" type="ORF">BW247_13580</name>
</gene>
<reference evidence="1 2" key="1">
    <citation type="submission" date="2017-01" db="EMBL/GenBank/DDBJ databases">
        <title>Draft sequence of Acidihalobacter ferrooxidans strain DSM 14175 (strain V8).</title>
        <authorList>
            <person name="Khaleque H.N."/>
            <person name="Ramsay J.P."/>
            <person name="Murphy R.J.T."/>
            <person name="Kaksonen A.H."/>
            <person name="Boxall N.J."/>
            <person name="Watkin E.L.J."/>
        </authorList>
    </citation>
    <scope>NUCLEOTIDE SEQUENCE [LARGE SCALE GENOMIC DNA]</scope>
    <source>
        <strain evidence="1 2">V8</strain>
    </source>
</reference>
<dbReference type="AlphaFoldDB" id="A0A1P8ULM0"/>
<evidence type="ECO:0008006" key="3">
    <source>
        <dbReference type="Google" id="ProtNLM"/>
    </source>
</evidence>
<dbReference type="EMBL" id="CP019434">
    <property type="protein sequence ID" value="APZ44721.1"/>
    <property type="molecule type" value="Genomic_DNA"/>
</dbReference>
<keyword evidence="2" id="KW-1185">Reference proteome</keyword>
<evidence type="ECO:0000313" key="1">
    <source>
        <dbReference type="EMBL" id="APZ44721.1"/>
    </source>
</evidence>
<proteinExistence type="predicted"/>